<evidence type="ECO:0000313" key="2">
    <source>
        <dbReference type="EMBL" id="RBO86921.1"/>
    </source>
</evidence>
<dbReference type="STRING" id="1210090.GCA_001613185_05697"/>
<dbReference type="OrthoDB" id="4558119at2"/>
<dbReference type="AlphaFoldDB" id="A0A366DA35"/>
<accession>A0A366DA35</accession>
<feature type="region of interest" description="Disordered" evidence="1">
    <location>
        <begin position="106"/>
        <end position="189"/>
    </location>
</feature>
<evidence type="ECO:0000256" key="1">
    <source>
        <dbReference type="SAM" id="MobiDB-lite"/>
    </source>
</evidence>
<name>A0A366DA35_9NOCA</name>
<dbReference type="RefSeq" id="WP_147265923.1">
    <property type="nucleotide sequence ID" value="NZ_QNRE01000012.1"/>
</dbReference>
<feature type="compositionally biased region" description="Basic and acidic residues" evidence="1">
    <location>
        <begin position="177"/>
        <end position="189"/>
    </location>
</feature>
<dbReference type="EMBL" id="QNRE01000012">
    <property type="protein sequence ID" value="RBO86921.1"/>
    <property type="molecule type" value="Genomic_DNA"/>
</dbReference>
<protein>
    <submittedName>
        <fullName evidence="2">Uncharacterized protein</fullName>
    </submittedName>
</protein>
<dbReference type="Proteomes" id="UP000252586">
    <property type="component" value="Unassembled WGS sequence"/>
</dbReference>
<evidence type="ECO:0000313" key="3">
    <source>
        <dbReference type="Proteomes" id="UP000252586"/>
    </source>
</evidence>
<comment type="caution">
    <text evidence="2">The sequence shown here is derived from an EMBL/GenBank/DDBJ whole genome shotgun (WGS) entry which is preliminary data.</text>
</comment>
<sequence>MNPDHEPMLDLANGDIGMSRHLSKVLKIIADDISDKDLQNQINEVANGRQSLREFARGEAMMRLSDAYEPAIRENAANKTREEIEQLAELGEDILARYRADRFDSDNNSTIAAGQDIETDSKTKREVPDAASDASTISIGGDSLASEPFKPQNTIPGARRPDRERIVVPEEPDDDDRYFQDRRARGWLE</sequence>
<feature type="compositionally biased region" description="Basic and acidic residues" evidence="1">
    <location>
        <begin position="159"/>
        <end position="168"/>
    </location>
</feature>
<reference evidence="2 3" key="1">
    <citation type="submission" date="2018-06" db="EMBL/GenBank/DDBJ databases">
        <title>Genomic Encyclopedia of Type Strains, Phase IV (KMG-IV): sequencing the most valuable type-strain genomes for metagenomic binning, comparative biology and taxonomic classification.</title>
        <authorList>
            <person name="Goeker M."/>
        </authorList>
    </citation>
    <scope>NUCLEOTIDE SEQUENCE [LARGE SCALE GENOMIC DNA]</scope>
    <source>
        <strain evidence="2 3">DSM 44599</strain>
    </source>
</reference>
<organism evidence="2 3">
    <name type="scientific">Nocardia puris</name>
    <dbReference type="NCBI Taxonomy" id="208602"/>
    <lineage>
        <taxon>Bacteria</taxon>
        <taxon>Bacillati</taxon>
        <taxon>Actinomycetota</taxon>
        <taxon>Actinomycetes</taxon>
        <taxon>Mycobacteriales</taxon>
        <taxon>Nocardiaceae</taxon>
        <taxon>Nocardia</taxon>
    </lineage>
</organism>
<feature type="compositionally biased region" description="Basic and acidic residues" evidence="1">
    <location>
        <begin position="119"/>
        <end position="128"/>
    </location>
</feature>
<gene>
    <name evidence="2" type="ORF">DFR74_11293</name>
</gene>
<proteinExistence type="predicted"/>
<keyword evidence="3" id="KW-1185">Reference proteome</keyword>